<dbReference type="Proteomes" id="UP000063699">
    <property type="component" value="Chromosome"/>
</dbReference>
<feature type="transmembrane region" description="Helical" evidence="10">
    <location>
        <begin position="365"/>
        <end position="385"/>
    </location>
</feature>
<name>A0A0N9HQV3_9PSEU</name>
<organism evidence="11 12">
    <name type="scientific">Kibdelosporangium phytohabitans</name>
    <dbReference type="NCBI Taxonomy" id="860235"/>
    <lineage>
        <taxon>Bacteria</taxon>
        <taxon>Bacillati</taxon>
        <taxon>Actinomycetota</taxon>
        <taxon>Actinomycetes</taxon>
        <taxon>Pseudonocardiales</taxon>
        <taxon>Pseudonocardiaceae</taxon>
        <taxon>Kibdelosporangium</taxon>
    </lineage>
</organism>
<dbReference type="GO" id="GO:0016020">
    <property type="term" value="C:membrane"/>
    <property type="evidence" value="ECO:0007669"/>
    <property type="project" value="GOC"/>
</dbReference>
<dbReference type="AlphaFoldDB" id="A0A0N9HQV3"/>
<dbReference type="OrthoDB" id="151635at2"/>
<dbReference type="PANTHER" id="PTHR12468">
    <property type="entry name" value="GPI MANNOSYLTRANSFERASE 2"/>
    <property type="match status" value="1"/>
</dbReference>
<dbReference type="InterPro" id="IPR007315">
    <property type="entry name" value="PIG-V/Gpi18"/>
</dbReference>
<dbReference type="Pfam" id="PF04188">
    <property type="entry name" value="Mannosyl_trans2"/>
    <property type="match status" value="1"/>
</dbReference>
<keyword evidence="6 10" id="KW-0812">Transmembrane</keyword>
<dbReference type="STRING" id="860235.AOZ06_09675"/>
<keyword evidence="5" id="KW-0808">Transferase</keyword>
<evidence type="ECO:0008006" key="13">
    <source>
        <dbReference type="Google" id="ProtNLM"/>
    </source>
</evidence>
<comment type="pathway">
    <text evidence="2">Glycolipid biosynthesis; glycosylphosphatidylinositol-anchor biosynthesis.</text>
</comment>
<keyword evidence="12" id="KW-1185">Reference proteome</keyword>
<keyword evidence="7" id="KW-0256">Endoplasmic reticulum</keyword>
<feature type="transmembrane region" description="Helical" evidence="10">
    <location>
        <begin position="228"/>
        <end position="247"/>
    </location>
</feature>
<feature type="transmembrane region" description="Helical" evidence="10">
    <location>
        <begin position="149"/>
        <end position="169"/>
    </location>
</feature>
<feature type="transmembrane region" description="Helical" evidence="10">
    <location>
        <begin position="189"/>
        <end position="216"/>
    </location>
</feature>
<feature type="transmembrane region" description="Helical" evidence="10">
    <location>
        <begin position="318"/>
        <end position="336"/>
    </location>
</feature>
<evidence type="ECO:0000256" key="10">
    <source>
        <dbReference type="SAM" id="Phobius"/>
    </source>
</evidence>
<dbReference type="UniPathway" id="UPA00196"/>
<feature type="transmembrane region" description="Helical" evidence="10">
    <location>
        <begin position="116"/>
        <end position="137"/>
    </location>
</feature>
<evidence type="ECO:0000256" key="9">
    <source>
        <dbReference type="ARBA" id="ARBA00023136"/>
    </source>
</evidence>
<evidence type="ECO:0000256" key="8">
    <source>
        <dbReference type="ARBA" id="ARBA00022989"/>
    </source>
</evidence>
<accession>A0A0N9HQV3</accession>
<keyword evidence="3" id="KW-0337">GPI-anchor biosynthesis</keyword>
<evidence type="ECO:0000256" key="7">
    <source>
        <dbReference type="ARBA" id="ARBA00022824"/>
    </source>
</evidence>
<feature type="transmembrane region" description="Helical" evidence="10">
    <location>
        <begin position="25"/>
        <end position="47"/>
    </location>
</feature>
<evidence type="ECO:0000256" key="3">
    <source>
        <dbReference type="ARBA" id="ARBA00022502"/>
    </source>
</evidence>
<dbReference type="GO" id="GO:0004376">
    <property type="term" value="F:GPI mannosyltransferase activity"/>
    <property type="evidence" value="ECO:0007669"/>
    <property type="project" value="InterPro"/>
</dbReference>
<dbReference type="KEGG" id="kphy:AOZ06_09675"/>
<evidence type="ECO:0000256" key="6">
    <source>
        <dbReference type="ARBA" id="ARBA00022692"/>
    </source>
</evidence>
<protein>
    <recommendedName>
        <fullName evidence="13">Glycosyltransferase RgtA/B/C/D-like domain-containing protein</fullName>
    </recommendedName>
</protein>
<dbReference type="GO" id="GO:0000009">
    <property type="term" value="F:alpha-1,6-mannosyltransferase activity"/>
    <property type="evidence" value="ECO:0007669"/>
    <property type="project" value="InterPro"/>
</dbReference>
<feature type="transmembrane region" description="Helical" evidence="10">
    <location>
        <begin position="293"/>
        <end position="311"/>
    </location>
</feature>
<proteinExistence type="predicted"/>
<evidence type="ECO:0000256" key="2">
    <source>
        <dbReference type="ARBA" id="ARBA00004687"/>
    </source>
</evidence>
<dbReference type="PANTHER" id="PTHR12468:SF2">
    <property type="entry name" value="GPI MANNOSYLTRANSFERASE 2"/>
    <property type="match status" value="1"/>
</dbReference>
<reference evidence="11 12" key="1">
    <citation type="submission" date="2015-07" db="EMBL/GenBank/DDBJ databases">
        <title>Genome sequencing of Kibdelosporangium phytohabitans.</title>
        <authorList>
            <person name="Qin S."/>
            <person name="Xing K."/>
        </authorList>
    </citation>
    <scope>NUCLEOTIDE SEQUENCE [LARGE SCALE GENOMIC DNA]</scope>
    <source>
        <strain evidence="11 12">KLBMP1111</strain>
    </source>
</reference>
<keyword evidence="4" id="KW-0328">Glycosyltransferase</keyword>
<evidence type="ECO:0000313" key="12">
    <source>
        <dbReference type="Proteomes" id="UP000063699"/>
    </source>
</evidence>
<dbReference type="GO" id="GO:0006506">
    <property type="term" value="P:GPI anchor biosynthetic process"/>
    <property type="evidence" value="ECO:0007669"/>
    <property type="project" value="UniProtKB-UniPathway"/>
</dbReference>
<sequence>MSCIMHTLTGKGPKMTAAAARSRPYLHAVGVFLLVRLSGLVMLAILAGNRDRALFDVLKSWDGDWYLAIAENGYDNVPARFVDAAGQHTPTTPLAFFPLYPMLIRVVAPITGSDTVAAALLVSLIAGCAAAAGIFRIARIVDPRPKTGLLLVALWAGSPMAITLSMAYTEALFTALAVWALVAVLEREWILAGLYTAIAGLARPSASVLVGTVALAAMLTVFREGRNWAAAACAVMCPIGLFAWWGYVANETGSLTGWFDIQRAGWFSYFDGGAQTLKFVGEVLGSGNSLMETVTVLAVLAAVVLAVLIIRDRIPWPLSLYGGGTVLMVVVSAGISYSKARFLIPAFPLLIPVAQGLANRKSHTMYAATAAFVLFGGWFSAYSLTGWTLAI</sequence>
<evidence type="ECO:0000256" key="5">
    <source>
        <dbReference type="ARBA" id="ARBA00022679"/>
    </source>
</evidence>
<keyword evidence="8 10" id="KW-1133">Transmembrane helix</keyword>
<dbReference type="EMBL" id="CP012752">
    <property type="protein sequence ID" value="ALG07155.1"/>
    <property type="molecule type" value="Genomic_DNA"/>
</dbReference>
<keyword evidence="9 10" id="KW-0472">Membrane</keyword>
<comment type="subcellular location">
    <subcellularLocation>
        <location evidence="1">Endoplasmic reticulum membrane</location>
        <topology evidence="1">Multi-pass membrane protein</topology>
    </subcellularLocation>
</comment>
<evidence type="ECO:0000256" key="1">
    <source>
        <dbReference type="ARBA" id="ARBA00004477"/>
    </source>
</evidence>
<evidence type="ECO:0000313" key="11">
    <source>
        <dbReference type="EMBL" id="ALG07155.1"/>
    </source>
</evidence>
<gene>
    <name evidence="11" type="ORF">AOZ06_09675</name>
</gene>
<evidence type="ECO:0000256" key="4">
    <source>
        <dbReference type="ARBA" id="ARBA00022676"/>
    </source>
</evidence>